<organism evidence="1 2">
    <name type="scientific">Oceanobacillus oncorhynchi</name>
    <dbReference type="NCBI Taxonomy" id="545501"/>
    <lineage>
        <taxon>Bacteria</taxon>
        <taxon>Bacillati</taxon>
        <taxon>Bacillota</taxon>
        <taxon>Bacilli</taxon>
        <taxon>Bacillales</taxon>
        <taxon>Bacillaceae</taxon>
        <taxon>Oceanobacillus</taxon>
    </lineage>
</organism>
<evidence type="ECO:0000313" key="2">
    <source>
        <dbReference type="Proteomes" id="UP000040453"/>
    </source>
</evidence>
<dbReference type="GO" id="GO:0015035">
    <property type="term" value="F:protein-disulfide reductase activity"/>
    <property type="evidence" value="ECO:0007669"/>
    <property type="project" value="InterPro"/>
</dbReference>
<reference evidence="1 2" key="1">
    <citation type="submission" date="2014-11" db="EMBL/GenBank/DDBJ databases">
        <authorList>
            <person name="Urmite Genomes Urmite Genomes"/>
        </authorList>
    </citation>
    <scope>NUCLEOTIDE SEQUENCE [LARGE SCALE GENOMIC DNA]</scope>
    <source>
        <strain evidence="1 2">Oc5</strain>
    </source>
</reference>
<gene>
    <name evidence="1" type="ORF">BN997_04568</name>
</gene>
<proteinExistence type="predicted"/>
<dbReference type="Pfam" id="PF04134">
    <property type="entry name" value="DCC1-like"/>
    <property type="match status" value="1"/>
</dbReference>
<keyword evidence="2" id="KW-1185">Reference proteome</keyword>
<sequence length="144" mass="17110">MMQVKLIVFDGECHICDSFVQFILNKDKENQFLFISLQSEAGEFIRRKYRVPDDIDSVLLIDGEKIFIKSDAALQVAKYISFPWRMLTAGKFLPYFIRDTLYDFVARNRHKWFEKKQSCRLPTAQERKQFAETIEDLEEKKPSE</sequence>
<name>A0A0A1MYL7_9BACI</name>
<dbReference type="Proteomes" id="UP000040453">
    <property type="component" value="Unassembled WGS sequence"/>
</dbReference>
<dbReference type="InterPro" id="IPR052927">
    <property type="entry name" value="DCC_oxidoreductase"/>
</dbReference>
<protein>
    <recommendedName>
        <fullName evidence="3">Thiol-disulfide oxidoreductase DCC</fullName>
    </recommendedName>
</protein>
<dbReference type="PANTHER" id="PTHR33639">
    <property type="entry name" value="THIOL-DISULFIDE OXIDOREDUCTASE DCC"/>
    <property type="match status" value="1"/>
</dbReference>
<dbReference type="AlphaFoldDB" id="A0A0A1MYL7"/>
<evidence type="ECO:0008006" key="3">
    <source>
        <dbReference type="Google" id="ProtNLM"/>
    </source>
</evidence>
<accession>A0A0A1MYL7</accession>
<dbReference type="PANTHER" id="PTHR33639:SF2">
    <property type="entry name" value="DUF393 DOMAIN-CONTAINING PROTEIN"/>
    <property type="match status" value="1"/>
</dbReference>
<dbReference type="EMBL" id="CDGG01000001">
    <property type="protein sequence ID" value="CEI84614.1"/>
    <property type="molecule type" value="Genomic_DNA"/>
</dbReference>
<evidence type="ECO:0000313" key="1">
    <source>
        <dbReference type="EMBL" id="CEI84614.1"/>
    </source>
</evidence>
<dbReference type="InterPro" id="IPR007263">
    <property type="entry name" value="DCC1-like"/>
</dbReference>